<dbReference type="PANTHER" id="PTHR33490">
    <property type="entry name" value="BLR5614 PROTEIN-RELATED"/>
    <property type="match status" value="1"/>
</dbReference>
<dbReference type="InterPro" id="IPR038765">
    <property type="entry name" value="Papain-like_cys_pep_sf"/>
</dbReference>
<dbReference type="Pfam" id="PF01841">
    <property type="entry name" value="Transglut_core"/>
    <property type="match status" value="1"/>
</dbReference>
<dbReference type="EMBL" id="AP026867">
    <property type="protein sequence ID" value="BDS13662.1"/>
    <property type="molecule type" value="Genomic_DNA"/>
</dbReference>
<protein>
    <submittedName>
        <fullName evidence="2">Transglutaminase family protein</fullName>
    </submittedName>
</protein>
<keyword evidence="3" id="KW-1185">Reference proteome</keyword>
<feature type="domain" description="Transglutaminase-like" evidence="1">
    <location>
        <begin position="76"/>
        <end position="150"/>
    </location>
</feature>
<dbReference type="Proteomes" id="UP001060919">
    <property type="component" value="Chromosome"/>
</dbReference>
<reference evidence="2" key="1">
    <citation type="submission" date="2022-09" db="EMBL/GenBank/DDBJ databases">
        <title>Aureispira anguillicida sp. nov., isolated from Leptocephalus of Japanese eel Anguilla japonica.</title>
        <authorList>
            <person name="Yuasa K."/>
            <person name="Mekata T."/>
            <person name="Ikunari K."/>
        </authorList>
    </citation>
    <scope>NUCLEOTIDE SEQUENCE</scope>
    <source>
        <strain evidence="2">EL160426</strain>
    </source>
</reference>
<sequence length="256" mass="29450">MLATKNKTDRPENESENYLAETQILNFSNPLIQNLIHQKNWRKLDTVAKVKAIYNYVRDEILFGYNRSDSISATQVLADGYGQCNTKSSLLMALLRAVGVPNRIHGFTIDKALQKGAITGIWYLLAPKNILHSWVEVYVDGNWYFLEGVILDKPYLTALQTQNSACKTTFCGYGAYTDNFQNPAIDWNLNHTYIQEKGINQDFGLFDNPDEFYAQHQQKLGRIKAWMFQHIIRHKMNKNVQNIRNAKPFLPKSALL</sequence>
<dbReference type="InterPro" id="IPR002931">
    <property type="entry name" value="Transglutaminase-like"/>
</dbReference>
<evidence type="ECO:0000313" key="3">
    <source>
        <dbReference type="Proteomes" id="UP001060919"/>
    </source>
</evidence>
<accession>A0A916DVF0</accession>
<evidence type="ECO:0000313" key="2">
    <source>
        <dbReference type="EMBL" id="BDS13662.1"/>
    </source>
</evidence>
<dbReference type="KEGG" id="aup:AsAng_0044010"/>
<dbReference type="Gene3D" id="3.10.620.30">
    <property type="match status" value="1"/>
</dbReference>
<dbReference type="RefSeq" id="WP_264788919.1">
    <property type="nucleotide sequence ID" value="NZ_AP026867.1"/>
</dbReference>
<dbReference type="SMART" id="SM00460">
    <property type="entry name" value="TGc"/>
    <property type="match status" value="1"/>
</dbReference>
<organism evidence="2 3">
    <name type="scientific">Aureispira anguillae</name>
    <dbReference type="NCBI Taxonomy" id="2864201"/>
    <lineage>
        <taxon>Bacteria</taxon>
        <taxon>Pseudomonadati</taxon>
        <taxon>Bacteroidota</taxon>
        <taxon>Saprospiria</taxon>
        <taxon>Saprospirales</taxon>
        <taxon>Saprospiraceae</taxon>
        <taxon>Aureispira</taxon>
    </lineage>
</organism>
<dbReference type="SUPFAM" id="SSF54001">
    <property type="entry name" value="Cysteine proteinases"/>
    <property type="match status" value="1"/>
</dbReference>
<dbReference type="AlphaFoldDB" id="A0A916DVF0"/>
<gene>
    <name evidence="2" type="ORF">AsAng_0044010</name>
</gene>
<proteinExistence type="predicted"/>
<evidence type="ECO:0000259" key="1">
    <source>
        <dbReference type="SMART" id="SM00460"/>
    </source>
</evidence>
<name>A0A916DVF0_9BACT</name>